<evidence type="ECO:0000259" key="1">
    <source>
        <dbReference type="Pfam" id="PF00144"/>
    </source>
</evidence>
<proteinExistence type="predicted"/>
<evidence type="ECO:0000313" key="2">
    <source>
        <dbReference type="EMBL" id="MBC3791829.1"/>
    </source>
</evidence>
<dbReference type="SUPFAM" id="SSF56601">
    <property type="entry name" value="beta-lactamase/transpeptidase-like"/>
    <property type="match status" value="1"/>
</dbReference>
<dbReference type="InterPro" id="IPR050491">
    <property type="entry name" value="AmpC-like"/>
</dbReference>
<protein>
    <submittedName>
        <fullName evidence="2">CubicO group peptidase (Beta-lactamase class C family)</fullName>
    </submittedName>
</protein>
<reference evidence="2 3" key="1">
    <citation type="submission" date="2019-06" db="EMBL/GenBank/DDBJ databases">
        <title>Spirosoma utsteinense sp. nov. isolated from Antarctic ice-free soils.</title>
        <authorList>
            <person name="Tahon G."/>
        </authorList>
    </citation>
    <scope>NUCLEOTIDE SEQUENCE [LARGE SCALE GENOMIC DNA]</scope>
    <source>
        <strain evidence="2 3">LMG 31447</strain>
    </source>
</reference>
<dbReference type="Proteomes" id="UP000700732">
    <property type="component" value="Unassembled WGS sequence"/>
</dbReference>
<accession>A0ABR6W5J1</accession>
<keyword evidence="3" id="KW-1185">Reference proteome</keyword>
<sequence>MKYLFISLLLLWLVPITVGQPQPPALTRTIQQVETGLRSAVELAGQPIATYSIADRMKHYKIPAVSIAVVNNGQIEWAKAYGFLRADGTQKVDTQTLFQAASISKPISALGALRLVEQGKLDLDTDVNKYLTSWKVKPSRFTSEKPVTLRGLLTHTAGLTVHGFNGYGPGKAVPTLVQVLNGEKPANSPAVISDTVPGSRWQYSGGGYVIVQQLIEDITGQPFADYMQQTILTPIGMSTHSTFRQPLPAELQQNTSIAHANNGTRIPGDWHVYPEQAPAGLWTTPSDLARYIISVQQSLAGTATPVLSQSMTRQMLTKHLGNYGLGPGLGGKDSLMTFGHGGGNEGYRCFLYAFQQTGQGVVIMTNSDNGMDLINEMLRSVSQVYDWKVFKPTIKKLAVIPPEQLMKLAGRYVGQGDRKPVLEVTVKGRSLQVKQSWDGHTFTLLPEAERAFFLEDEGAPFTFDVAADGTINSLLAFGSDRWTRINE</sequence>
<evidence type="ECO:0000313" key="3">
    <source>
        <dbReference type="Proteomes" id="UP000700732"/>
    </source>
</evidence>
<dbReference type="InterPro" id="IPR012338">
    <property type="entry name" value="Beta-lactam/transpept-like"/>
</dbReference>
<feature type="domain" description="Beta-lactamase-related" evidence="1">
    <location>
        <begin position="53"/>
        <end position="370"/>
    </location>
</feature>
<dbReference type="EMBL" id="VFIA01000012">
    <property type="protein sequence ID" value="MBC3791829.1"/>
    <property type="molecule type" value="Genomic_DNA"/>
</dbReference>
<dbReference type="PANTHER" id="PTHR46825:SF12">
    <property type="entry name" value="PENICILLIN-BINDING PROTEIN 4"/>
    <property type="match status" value="1"/>
</dbReference>
<dbReference type="RefSeq" id="WP_186737615.1">
    <property type="nucleotide sequence ID" value="NZ_VFIA01000012.1"/>
</dbReference>
<dbReference type="InterPro" id="IPR001466">
    <property type="entry name" value="Beta-lactam-related"/>
</dbReference>
<dbReference type="PANTHER" id="PTHR46825">
    <property type="entry name" value="D-ALANYL-D-ALANINE-CARBOXYPEPTIDASE/ENDOPEPTIDASE AMPH"/>
    <property type="match status" value="1"/>
</dbReference>
<comment type="caution">
    <text evidence="2">The sequence shown here is derived from an EMBL/GenBank/DDBJ whole genome shotgun (WGS) entry which is preliminary data.</text>
</comment>
<dbReference type="Pfam" id="PF00144">
    <property type="entry name" value="Beta-lactamase"/>
    <property type="match status" value="1"/>
</dbReference>
<name>A0ABR6W5J1_9BACT</name>
<organism evidence="2 3">
    <name type="scientific">Spirosoma utsteinense</name>
    <dbReference type="NCBI Taxonomy" id="2585773"/>
    <lineage>
        <taxon>Bacteria</taxon>
        <taxon>Pseudomonadati</taxon>
        <taxon>Bacteroidota</taxon>
        <taxon>Cytophagia</taxon>
        <taxon>Cytophagales</taxon>
        <taxon>Cytophagaceae</taxon>
        <taxon>Spirosoma</taxon>
    </lineage>
</organism>
<dbReference type="Gene3D" id="3.40.710.10">
    <property type="entry name" value="DD-peptidase/beta-lactamase superfamily"/>
    <property type="match status" value="1"/>
</dbReference>
<gene>
    <name evidence="2" type="ORF">FH603_2337</name>
</gene>